<feature type="region of interest" description="Disordered" evidence="1">
    <location>
        <begin position="1"/>
        <end position="110"/>
    </location>
</feature>
<comment type="caution">
    <text evidence="3">The sequence shown here is derived from an EMBL/GenBank/DDBJ whole genome shotgun (WGS) entry which is preliminary data.</text>
</comment>
<reference evidence="3" key="1">
    <citation type="submission" date="2023-04" db="EMBL/GenBank/DDBJ databases">
        <title>Black Yeasts Isolated from many extreme environments.</title>
        <authorList>
            <person name="Coleine C."/>
            <person name="Stajich J.E."/>
            <person name="Selbmann L."/>
        </authorList>
    </citation>
    <scope>NUCLEOTIDE SEQUENCE</scope>
    <source>
        <strain evidence="3">CCFEE 5312</strain>
    </source>
</reference>
<dbReference type="InterPro" id="IPR013904">
    <property type="entry name" value="RXT2_N"/>
</dbReference>
<feature type="compositionally biased region" description="Polar residues" evidence="1">
    <location>
        <begin position="31"/>
        <end position="40"/>
    </location>
</feature>
<name>A0AAJ0DG73_9PEZI</name>
<evidence type="ECO:0000259" key="2">
    <source>
        <dbReference type="Pfam" id="PF08595"/>
    </source>
</evidence>
<feature type="region of interest" description="Disordered" evidence="1">
    <location>
        <begin position="282"/>
        <end position="359"/>
    </location>
</feature>
<accession>A0AAJ0DG73</accession>
<keyword evidence="4" id="KW-1185">Reference proteome</keyword>
<dbReference type="GO" id="GO:0033698">
    <property type="term" value="C:Rpd3L complex"/>
    <property type="evidence" value="ECO:0007669"/>
    <property type="project" value="TreeGrafter"/>
</dbReference>
<feature type="domain" description="Transcriptional regulatory protein RXT2 N-terminal" evidence="2">
    <location>
        <begin position="38"/>
        <end position="178"/>
    </location>
</feature>
<feature type="compositionally biased region" description="Pro residues" evidence="1">
    <location>
        <begin position="288"/>
        <end position="304"/>
    </location>
</feature>
<dbReference type="PANTHER" id="PTHR28232:SF1">
    <property type="entry name" value="TRANSCRIPTIONAL REGULATORY PROTEIN RXT2"/>
    <property type="match status" value="1"/>
</dbReference>
<dbReference type="AlphaFoldDB" id="A0AAJ0DG73"/>
<proteinExistence type="predicted"/>
<sequence length="504" mass="55235">MASQQAQFADTIRSMKAALKRRADDTEDPPLNSTTSTTNRANKHRRGGEHLLPNRLNTTAPRSSYRRSRNHAGYTRPTISTNPLLYDLDGDVVSPTDSDAEERGLGESIEDNPFGEVRLEQLLRPLTSAAELADHPSLSLPYKSRALTLMADEALEMLRREREVLWRAKRLLRRFRGDGEWVPSEEFETEMDEAMLMGGREGESAVPSVAFETGSVDDLVGDQAVEMDGDLGDKMEVEDNSNGNGVGEMAVGVEAMDMAVQQAALEASSHSAAEVEATTLNPELDHPAPAPPNETEPSPHPPQIPSLDPNAAPDDSDPNSTPTTNTHAMTTRARARSPAAGSGRGSPTPSSSTSIPSIHPWFLHPASAIPDRDLGLPATEAEETRRMLLLYVQKQDHLVRQLQLLSEGLLKADRLRTEVYRWCKAEGHTKVGAKGERVTEMSDGEDWYDPADWGLGERELKVLKDGTVGLEKGRDEVEEGFGEDEGMGRRVIGRRGRRAVASRI</sequence>
<dbReference type="Pfam" id="PF08595">
    <property type="entry name" value="RXT2_N"/>
    <property type="match status" value="1"/>
</dbReference>
<dbReference type="PANTHER" id="PTHR28232">
    <property type="entry name" value="TRANSCRIPTIONAL REGULATORY PROTEIN RXT2"/>
    <property type="match status" value="1"/>
</dbReference>
<dbReference type="EMBL" id="JAWDJX010000016">
    <property type="protein sequence ID" value="KAK3053308.1"/>
    <property type="molecule type" value="Genomic_DNA"/>
</dbReference>
<dbReference type="Proteomes" id="UP001271007">
    <property type="component" value="Unassembled WGS sequence"/>
</dbReference>
<dbReference type="InterPro" id="IPR039602">
    <property type="entry name" value="Rxt2"/>
</dbReference>
<gene>
    <name evidence="3" type="ORF">LTR09_005477</name>
</gene>
<feature type="compositionally biased region" description="Low complexity" evidence="1">
    <location>
        <begin position="330"/>
        <end position="358"/>
    </location>
</feature>
<evidence type="ECO:0000313" key="4">
    <source>
        <dbReference type="Proteomes" id="UP001271007"/>
    </source>
</evidence>
<protein>
    <recommendedName>
        <fullName evidence="2">Transcriptional regulatory protein RXT2 N-terminal domain-containing protein</fullName>
    </recommendedName>
</protein>
<evidence type="ECO:0000313" key="3">
    <source>
        <dbReference type="EMBL" id="KAK3053308.1"/>
    </source>
</evidence>
<organism evidence="3 4">
    <name type="scientific">Extremus antarcticus</name>
    <dbReference type="NCBI Taxonomy" id="702011"/>
    <lineage>
        <taxon>Eukaryota</taxon>
        <taxon>Fungi</taxon>
        <taxon>Dikarya</taxon>
        <taxon>Ascomycota</taxon>
        <taxon>Pezizomycotina</taxon>
        <taxon>Dothideomycetes</taxon>
        <taxon>Dothideomycetidae</taxon>
        <taxon>Mycosphaerellales</taxon>
        <taxon>Extremaceae</taxon>
        <taxon>Extremus</taxon>
    </lineage>
</organism>
<dbReference type="GO" id="GO:0005829">
    <property type="term" value="C:cytosol"/>
    <property type="evidence" value="ECO:0007669"/>
    <property type="project" value="TreeGrafter"/>
</dbReference>
<evidence type="ECO:0000256" key="1">
    <source>
        <dbReference type="SAM" id="MobiDB-lite"/>
    </source>
</evidence>